<dbReference type="PANTHER" id="PTHR43847">
    <property type="entry name" value="BLL3993 PROTEIN"/>
    <property type="match status" value="1"/>
</dbReference>
<feature type="transmembrane region" description="Helical" evidence="5">
    <location>
        <begin position="46"/>
        <end position="67"/>
    </location>
</feature>
<dbReference type="InterPro" id="IPR007318">
    <property type="entry name" value="Phopholipid_MeTrfase"/>
</dbReference>
<organism evidence="6 7">
    <name type="scientific">Paralimibaculum aggregatum</name>
    <dbReference type="NCBI Taxonomy" id="3036245"/>
    <lineage>
        <taxon>Bacteria</taxon>
        <taxon>Pseudomonadati</taxon>
        <taxon>Pseudomonadota</taxon>
        <taxon>Alphaproteobacteria</taxon>
        <taxon>Rhodobacterales</taxon>
        <taxon>Paracoccaceae</taxon>
        <taxon>Paralimibaculum</taxon>
    </lineage>
</organism>
<feature type="transmembrane region" description="Helical" evidence="5">
    <location>
        <begin position="12"/>
        <end position="34"/>
    </location>
</feature>
<dbReference type="RefSeq" id="WP_285670973.1">
    <property type="nucleotide sequence ID" value="NZ_BSYI01000008.1"/>
</dbReference>
<evidence type="ECO:0000313" key="6">
    <source>
        <dbReference type="EMBL" id="GMG82217.1"/>
    </source>
</evidence>
<evidence type="ECO:0000256" key="3">
    <source>
        <dbReference type="ARBA" id="ARBA00022989"/>
    </source>
</evidence>
<name>A0ABQ6LFW2_9RHOB</name>
<reference evidence="6 7" key="1">
    <citation type="submission" date="2023-04" db="EMBL/GenBank/DDBJ databases">
        <title>Marinoamorphus aggregata gen. nov., sp. Nov., isolate from tissue of brittle star Ophioplocus japonicus.</title>
        <authorList>
            <person name="Kawano K."/>
            <person name="Sawayama S."/>
            <person name="Nakagawa S."/>
        </authorList>
    </citation>
    <scope>NUCLEOTIDE SEQUENCE [LARGE SCALE GENOMIC DNA]</scope>
    <source>
        <strain evidence="6 7">NKW23</strain>
    </source>
</reference>
<dbReference type="PANTHER" id="PTHR43847:SF1">
    <property type="entry name" value="BLL3993 PROTEIN"/>
    <property type="match status" value="1"/>
</dbReference>
<dbReference type="Pfam" id="PF04191">
    <property type="entry name" value="PEMT"/>
    <property type="match status" value="1"/>
</dbReference>
<comment type="caution">
    <text evidence="6">The sequence shown here is derived from an EMBL/GenBank/DDBJ whole genome shotgun (WGS) entry which is preliminary data.</text>
</comment>
<accession>A0ABQ6LFW2</accession>
<dbReference type="Gene3D" id="1.20.120.1630">
    <property type="match status" value="1"/>
</dbReference>
<protein>
    <submittedName>
        <fullName evidence="6">Isoprenylcysteine carboxylmethyltransferase family protein</fullName>
    </submittedName>
</protein>
<keyword evidence="4 5" id="KW-0472">Membrane</keyword>
<comment type="subcellular location">
    <subcellularLocation>
        <location evidence="1">Endomembrane system</location>
        <topology evidence="1">Multi-pass membrane protein</topology>
    </subcellularLocation>
</comment>
<dbReference type="Proteomes" id="UP001239909">
    <property type="component" value="Unassembled WGS sequence"/>
</dbReference>
<dbReference type="InterPro" id="IPR052527">
    <property type="entry name" value="Metal_cation-efflux_comp"/>
</dbReference>
<evidence type="ECO:0000256" key="5">
    <source>
        <dbReference type="SAM" id="Phobius"/>
    </source>
</evidence>
<dbReference type="EMBL" id="BSYI01000008">
    <property type="protein sequence ID" value="GMG82217.1"/>
    <property type="molecule type" value="Genomic_DNA"/>
</dbReference>
<proteinExistence type="predicted"/>
<gene>
    <name evidence="6" type="ORF">LNKW23_14300</name>
</gene>
<keyword evidence="7" id="KW-1185">Reference proteome</keyword>
<evidence type="ECO:0000256" key="2">
    <source>
        <dbReference type="ARBA" id="ARBA00022692"/>
    </source>
</evidence>
<evidence type="ECO:0000313" key="7">
    <source>
        <dbReference type="Proteomes" id="UP001239909"/>
    </source>
</evidence>
<evidence type="ECO:0000256" key="4">
    <source>
        <dbReference type="ARBA" id="ARBA00023136"/>
    </source>
</evidence>
<keyword evidence="2 5" id="KW-0812">Transmembrane</keyword>
<sequence>MSAPGKAPASAAGRLAAALDLPPVWLLGFMAAAWGVARLSAPLGGWAVWPGVALVAAGLALAVWAALEMRRRGTTVMPHAMPDALVASGPFRLSRNPIYLADLAVLAGWSLALGSPHGVLLAWPLALVLEARFIRPEEARLAARFGAGFAAYRARVRRWL</sequence>
<evidence type="ECO:0000256" key="1">
    <source>
        <dbReference type="ARBA" id="ARBA00004127"/>
    </source>
</evidence>
<keyword evidence="3 5" id="KW-1133">Transmembrane helix</keyword>